<gene>
    <name evidence="2" type="primary">rhel1</name>
</gene>
<accession>A0A0H5BLC0</accession>
<protein>
    <submittedName>
        <fullName evidence="2">RNA helicase</fullName>
    </submittedName>
</protein>
<keyword evidence="1" id="KW-1133">Transmembrane helix</keyword>
<sequence length="459" mass="56037">MFENIMKKTYFDCLHEYKIKKIKLINKLKKKYYIFLFDKFFYEIPINWKIKFSLQQISIYKMNIIQKLWLPFYICKKNQIIINKTGNGRILTYLIPIIERSKNFFFIHQFKDVSLIALYDKGILFQIYKNLLFFSKNNTHLLFMFIIFPIKLNNNSKFLYSNVFFTIFKYIFLVYKYYENLLKFFQIHFNHNNIRKTLKIIKHIYNKKIKCNISIFTCVFFIPKYCIKSMTDKLRIFKIYNFNTVYKLKIFILYVLYIHKSKWLFFLLSIVKINPHSNFMFICKNKNDVILVHSIMKGIFDQKKILCLFKKKKFNDEISNIKQGKSVANITITYIKFINQDFEMQKNWTLFLISETGIKDKKIRDFFMKIIIPNSIRNVVLISSEKTINKKIHGFSFLWEVRTIKKIILLNFFHFARIVIKNHSYIKKIISKIVRYKLYGYLYSYKPTFYNKIKYILIS</sequence>
<dbReference type="AlphaFoldDB" id="A0A0H5BLC0"/>
<feature type="transmembrane region" description="Helical" evidence="1">
    <location>
        <begin position="131"/>
        <end position="152"/>
    </location>
</feature>
<feature type="transmembrane region" description="Helical" evidence="1">
    <location>
        <begin position="158"/>
        <end position="178"/>
    </location>
</feature>
<dbReference type="GO" id="GO:0004386">
    <property type="term" value="F:helicase activity"/>
    <property type="evidence" value="ECO:0007669"/>
    <property type="project" value="UniProtKB-KW"/>
</dbReference>
<organism evidence="2">
    <name type="scientific">Lotharella vacuolata</name>
    <dbReference type="NCBI Taxonomy" id="74820"/>
    <lineage>
        <taxon>Eukaryota</taxon>
        <taxon>Sar</taxon>
        <taxon>Rhizaria</taxon>
        <taxon>Cercozoa</taxon>
        <taxon>Chlorarachniophyceae</taxon>
        <taxon>Lotharella</taxon>
    </lineage>
</organism>
<keyword evidence="2" id="KW-0347">Helicase</keyword>
<keyword evidence="2" id="KW-0067">ATP-binding</keyword>
<name>A0A0H5BLC0_9EUKA</name>
<dbReference type="InterPro" id="IPR027417">
    <property type="entry name" value="P-loop_NTPase"/>
</dbReference>
<dbReference type="EMBL" id="AB996601">
    <property type="protein sequence ID" value="BAS01712.1"/>
    <property type="molecule type" value="Genomic_DNA"/>
</dbReference>
<keyword evidence="1" id="KW-0472">Membrane</keyword>
<keyword evidence="2" id="KW-0547">Nucleotide-binding</keyword>
<evidence type="ECO:0000313" key="2">
    <source>
        <dbReference type="EMBL" id="BAS01712.1"/>
    </source>
</evidence>
<dbReference type="SUPFAM" id="SSF52540">
    <property type="entry name" value="P-loop containing nucleoside triphosphate hydrolases"/>
    <property type="match status" value="1"/>
</dbReference>
<proteinExistence type="predicted"/>
<dbReference type="Gene3D" id="3.40.50.300">
    <property type="entry name" value="P-loop containing nucleotide triphosphate hydrolases"/>
    <property type="match status" value="1"/>
</dbReference>
<keyword evidence="1" id="KW-0812">Transmembrane</keyword>
<keyword evidence="2" id="KW-0542">Nucleomorph</keyword>
<reference evidence="2" key="1">
    <citation type="journal article" date="2015" name="Genome Biol. Evol.">
        <title>Nucleomorph Genome Sequences of Two Chlorarachniophytes, Amorphochlora amoebiformis and Lotharella vacuolata.</title>
        <authorList>
            <person name="Suzuki S."/>
            <person name="Shirato S."/>
            <person name="Hirakawa Y."/>
            <person name="Ishida K."/>
        </authorList>
    </citation>
    <scope>NUCLEOTIDE SEQUENCE</scope>
    <source>
        <strain evidence="2">CCMP240</strain>
    </source>
</reference>
<geneLocation type="nucleomorph" evidence="2"/>
<keyword evidence="2" id="KW-0378">Hydrolase</keyword>
<evidence type="ECO:0000256" key="1">
    <source>
        <dbReference type="SAM" id="Phobius"/>
    </source>
</evidence>